<dbReference type="Proteomes" id="UP000078200">
    <property type="component" value="Unassembled WGS sequence"/>
</dbReference>
<keyword evidence="1" id="KW-0344">Guanine-nucleotide releasing factor</keyword>
<evidence type="ECO:0000256" key="1">
    <source>
        <dbReference type="ARBA" id="ARBA00022658"/>
    </source>
</evidence>
<dbReference type="Pfam" id="PF25384">
    <property type="entry name" value="Alsin_RLD"/>
    <property type="match status" value="1"/>
</dbReference>
<dbReference type="InterPro" id="IPR051984">
    <property type="entry name" value="Alsin"/>
</dbReference>
<dbReference type="Gene3D" id="2.130.10.30">
    <property type="entry name" value="Regulator of chromosome condensation 1/beta-lactamase-inhibitor protein II"/>
    <property type="match status" value="1"/>
</dbReference>
<dbReference type="InterPro" id="IPR009091">
    <property type="entry name" value="RCC1/BLIP-II"/>
</dbReference>
<protein>
    <recommendedName>
        <fullName evidence="3">VPS9 domain-containing protein</fullName>
    </recommendedName>
</protein>
<dbReference type="InterPro" id="IPR059093">
    <property type="entry name" value="HA_Alsin"/>
</dbReference>
<dbReference type="Pfam" id="PF25389">
    <property type="entry name" value="DH_ALS2"/>
    <property type="match status" value="1"/>
</dbReference>
<dbReference type="InterPro" id="IPR037191">
    <property type="entry name" value="VPS9_dom_sf"/>
</dbReference>
<evidence type="ECO:0000259" key="3">
    <source>
        <dbReference type="PROSITE" id="PS51205"/>
    </source>
</evidence>
<feature type="domain" description="VPS9" evidence="3">
    <location>
        <begin position="1256"/>
        <end position="1406"/>
    </location>
</feature>
<dbReference type="GO" id="GO:0005737">
    <property type="term" value="C:cytoplasm"/>
    <property type="evidence" value="ECO:0007669"/>
    <property type="project" value="TreeGrafter"/>
</dbReference>
<dbReference type="EnsemblMetazoa" id="GAUT020655-RA">
    <property type="protein sequence ID" value="GAUT020655-PA"/>
    <property type="gene ID" value="GAUT020655"/>
</dbReference>
<dbReference type="PROSITE" id="PS51205">
    <property type="entry name" value="VPS9"/>
    <property type="match status" value="1"/>
</dbReference>
<name>A0A1A9UZC8_GLOAU</name>
<dbReference type="Gene3D" id="2.20.110.10">
    <property type="entry name" value="Histone H3 K4-specific methyltransferase SET7/9 N-terminal domain"/>
    <property type="match status" value="2"/>
</dbReference>
<evidence type="ECO:0000313" key="4">
    <source>
        <dbReference type="EnsemblMetazoa" id="GAUT020655-PA"/>
    </source>
</evidence>
<accession>A0A1A9UZC8</accession>
<dbReference type="InterPro" id="IPR003409">
    <property type="entry name" value="MORN"/>
</dbReference>
<dbReference type="SUPFAM" id="SSF82185">
    <property type="entry name" value="Histone H3 K4-specific methyltransferase SET7/9 N-terminal domain"/>
    <property type="match status" value="2"/>
</dbReference>
<proteinExistence type="predicted"/>
<dbReference type="Gene3D" id="1.20.1050.80">
    <property type="entry name" value="VPS9 domain"/>
    <property type="match status" value="1"/>
</dbReference>
<dbReference type="InterPro" id="IPR011993">
    <property type="entry name" value="PH-like_dom_sf"/>
</dbReference>
<dbReference type="SUPFAM" id="SSF109993">
    <property type="entry name" value="VPS9 domain"/>
    <property type="match status" value="1"/>
</dbReference>
<dbReference type="PANTHER" id="PTHR46089">
    <property type="entry name" value="ALSIN HOMOLOG"/>
    <property type="match status" value="1"/>
</dbReference>
<organism evidence="4 5">
    <name type="scientific">Glossina austeni</name>
    <name type="common">Savannah tsetse fly</name>
    <dbReference type="NCBI Taxonomy" id="7395"/>
    <lineage>
        <taxon>Eukaryota</taxon>
        <taxon>Metazoa</taxon>
        <taxon>Ecdysozoa</taxon>
        <taxon>Arthropoda</taxon>
        <taxon>Hexapoda</taxon>
        <taxon>Insecta</taxon>
        <taxon>Pterygota</taxon>
        <taxon>Neoptera</taxon>
        <taxon>Endopterygota</taxon>
        <taxon>Diptera</taxon>
        <taxon>Brachycera</taxon>
        <taxon>Muscomorpha</taxon>
        <taxon>Hippoboscoidea</taxon>
        <taxon>Glossinidae</taxon>
        <taxon>Glossina</taxon>
    </lineage>
</organism>
<keyword evidence="5" id="KW-1185">Reference proteome</keyword>
<dbReference type="Gene3D" id="2.30.29.30">
    <property type="entry name" value="Pleckstrin-homology domain (PH domain)/Phosphotyrosine-binding domain (PTB)"/>
    <property type="match status" value="1"/>
</dbReference>
<dbReference type="STRING" id="7395.A0A1A9UZC8"/>
<dbReference type="SUPFAM" id="SSF50985">
    <property type="entry name" value="RCC1/BLIP-II"/>
    <property type="match status" value="2"/>
</dbReference>
<dbReference type="GO" id="GO:0005085">
    <property type="term" value="F:guanyl-nucleotide exchange factor activity"/>
    <property type="evidence" value="ECO:0007669"/>
    <property type="project" value="TreeGrafter"/>
</dbReference>
<dbReference type="Pfam" id="PF26202">
    <property type="entry name" value="HA_Alsin"/>
    <property type="match status" value="2"/>
</dbReference>
<dbReference type="SMART" id="SM00698">
    <property type="entry name" value="MORN"/>
    <property type="match status" value="5"/>
</dbReference>
<dbReference type="Pfam" id="PF02493">
    <property type="entry name" value="MORN"/>
    <property type="match status" value="6"/>
</dbReference>
<dbReference type="SUPFAM" id="SSF50729">
    <property type="entry name" value="PH domain-like"/>
    <property type="match status" value="1"/>
</dbReference>
<dbReference type="GO" id="GO:0031267">
    <property type="term" value="F:small GTPase binding"/>
    <property type="evidence" value="ECO:0007669"/>
    <property type="project" value="TreeGrafter"/>
</dbReference>
<keyword evidence="2" id="KW-0677">Repeat</keyword>
<dbReference type="PANTHER" id="PTHR46089:SF2">
    <property type="entry name" value="ALSIN HOMOLOG"/>
    <property type="match status" value="1"/>
</dbReference>
<evidence type="ECO:0000313" key="5">
    <source>
        <dbReference type="Proteomes" id="UP000078200"/>
    </source>
</evidence>
<reference evidence="4" key="1">
    <citation type="submission" date="2020-05" db="UniProtKB">
        <authorList>
            <consortium name="EnsemblMetazoa"/>
        </authorList>
    </citation>
    <scope>IDENTIFICATION</scope>
    <source>
        <strain evidence="4">TTRI</strain>
    </source>
</reference>
<sequence length="1429" mass="164733">MSNFLIFHKSHQSPVEIKWKIKVDPPSSARQLCYLSPCLILILTNDDNCLYEGHFNEENNCVTFENLIQTGIKDMQFNKVLRRIYIVTCKGQVYFQYFDTDMTRLSSQWKQILFESIEPQEEHVVIKRVSCSAEGVLFVSRTDDIYALGKCGDHFRIDFDQPKLIHPFKHSVHIINLVGGDNFFIFLARKYLNESSNYTNEPQQYEKLPDLVCSDARTESSKHPLTNSVNICDCRSQNENLEPNMQLIIDQGSALFQTVVYTFEASNRNLMGTRDHVKRDSLFALEKLKDIGICDISAGREHAIARSIDGRLYYWGSNGHRELLSSSTTEWVSENSSNLVESCCRGDQTILLTAQGELYENNKNIYKGGKDIFAAQVNTVSFSLLCSEPLILYNGNQYKTEFCNLRTHLQNQLKTMITFYKRYQQLNTLANKIVKELQEVWYQFKNVILLLISVLHSLEIFYRGDNNNPLELVFIKCRPASIKILEVYMAAYCDTYSVNGFADADKTLRPTPTSCVDYNYQNLVKMFQQPFQISPYLLRILEQLQKGDEVFNDHIQAWEYFTRKNRIELELAESTRDFWLTNTRNAKIARFKSKDRRVILSSTSVPLKLLHSIGLTTQTFILFSDCLCHVHHHVTVYPLIALWLKMEENGIRLITPEKNFILTARTEHDKELWYDQLESSIKTALNLREKAKVPEFREDINYSFTTNHSVYGGVNVKGNFSNGVMHGKCRLEFPNGKLYFGEVIHGAIEGYGLMYSPKVGSYKGGFRNGKFSGYGKLVMSEKKIYEGYFRNGLFHGHGHFKQNDSVYIGEFQDNNKFGYGVLDYIICGDKYMGLFADNKRCGDGIYITSKGDYFEGSFINDELTGKCSALFQNHSFYEGELTLAGPNGLGKYYMPFTNPLEELCEISLNESINNQQITGSTLSGQLSGKWDQIHITSGLMEFNRTFMKYPTSLGLHATSNDRKWCALFINYEEELFGDLAKSTQFDKPLTFALWNRVIAFVTKQREIVTDPIIDRELSLLQRKRNESRADFRNDFDVNFEKLSLNASLDFEKFELKKRSRSQDTLSVTNDLETNIDLLSLLKKLEEIDSDDKSDVLLSSENRNFNNLPSDFFESHKAVNDLTMQLKMDLIPQCGLTELNIEDLNAIKEYLANAFKYCHHPFYHLNQRITAAFYRSYGCWKMKPTPFLAKNALLEWESISQRVYKIIRKLFPALPEDYCVLESSKREVVSHTTLLYPLLLSESVYSTLFLLYASKYSHKDELYRQNLLRAEKFDNTQLISALQLDRDLVRIVDTSEFEEAVVLLKQLKKKRNPMGMLTVIENCMGQVTKASQNVVNVFLSADIVMPLTLMLLLRAAIPHLGAELALLDDLTDCKNFQFEMNGIRGYCYTTLKASYEHLTTKLTFELKNSSFAGEIRGKDFVSKMEFLKEM</sequence>
<evidence type="ECO:0000256" key="2">
    <source>
        <dbReference type="ARBA" id="ARBA00022737"/>
    </source>
</evidence>
<dbReference type="Pfam" id="PF02204">
    <property type="entry name" value="VPS9"/>
    <property type="match status" value="1"/>
</dbReference>
<dbReference type="GO" id="GO:0016197">
    <property type="term" value="P:endosomal transport"/>
    <property type="evidence" value="ECO:0007669"/>
    <property type="project" value="TreeGrafter"/>
</dbReference>
<dbReference type="InterPro" id="IPR057248">
    <property type="entry name" value="Alsin-like_PH"/>
</dbReference>
<dbReference type="Pfam" id="PF25383">
    <property type="entry name" value="PH_alsin"/>
    <property type="match status" value="1"/>
</dbReference>
<dbReference type="VEuPathDB" id="VectorBase:GAUT020655"/>
<dbReference type="InterPro" id="IPR003123">
    <property type="entry name" value="VPS9"/>
</dbReference>